<organism evidence="1 2">
    <name type="scientific">Rosa chinensis</name>
    <name type="common">China rose</name>
    <dbReference type="NCBI Taxonomy" id="74649"/>
    <lineage>
        <taxon>Eukaryota</taxon>
        <taxon>Viridiplantae</taxon>
        <taxon>Streptophyta</taxon>
        <taxon>Embryophyta</taxon>
        <taxon>Tracheophyta</taxon>
        <taxon>Spermatophyta</taxon>
        <taxon>Magnoliopsida</taxon>
        <taxon>eudicotyledons</taxon>
        <taxon>Gunneridae</taxon>
        <taxon>Pentapetalae</taxon>
        <taxon>rosids</taxon>
        <taxon>fabids</taxon>
        <taxon>Rosales</taxon>
        <taxon>Rosaceae</taxon>
        <taxon>Rosoideae</taxon>
        <taxon>Rosoideae incertae sedis</taxon>
        <taxon>Rosa</taxon>
    </lineage>
</organism>
<protein>
    <submittedName>
        <fullName evidence="1">Putative non-specific serine/threonine protein kinase</fullName>
        <ecNumber evidence="1">2.7.11.1</ecNumber>
    </submittedName>
</protein>
<comment type="caution">
    <text evidence="1">The sequence shown here is derived from an EMBL/GenBank/DDBJ whole genome shotgun (WGS) entry which is preliminary data.</text>
</comment>
<keyword evidence="2" id="KW-1185">Reference proteome</keyword>
<evidence type="ECO:0000313" key="2">
    <source>
        <dbReference type="Proteomes" id="UP000238479"/>
    </source>
</evidence>
<accession>A0A2P6RT07</accession>
<dbReference type="EMBL" id="PDCK01000040">
    <property type="protein sequence ID" value="PRQ49557.1"/>
    <property type="molecule type" value="Genomic_DNA"/>
</dbReference>
<gene>
    <name evidence="1" type="ORF">RchiOBHm_Chr2g0123261</name>
</gene>
<keyword evidence="1" id="KW-0723">Serine/threonine-protein kinase</keyword>
<keyword evidence="1" id="KW-0808">Transferase</keyword>
<dbReference type="AlphaFoldDB" id="A0A2P6RT07"/>
<dbReference type="EC" id="2.7.11.1" evidence="1"/>
<dbReference type="GO" id="GO:0004674">
    <property type="term" value="F:protein serine/threonine kinase activity"/>
    <property type="evidence" value="ECO:0007669"/>
    <property type="project" value="UniProtKB-KW"/>
</dbReference>
<keyword evidence="1" id="KW-0418">Kinase</keyword>
<evidence type="ECO:0000313" key="1">
    <source>
        <dbReference type="EMBL" id="PRQ49557.1"/>
    </source>
</evidence>
<proteinExistence type="predicted"/>
<dbReference type="Gramene" id="PRQ49557">
    <property type="protein sequence ID" value="PRQ49557"/>
    <property type="gene ID" value="RchiOBHm_Chr2g0123261"/>
</dbReference>
<reference evidence="1 2" key="1">
    <citation type="journal article" date="2018" name="Nat. Genet.">
        <title>The Rosa genome provides new insights in the design of modern roses.</title>
        <authorList>
            <person name="Bendahmane M."/>
        </authorList>
    </citation>
    <scope>NUCLEOTIDE SEQUENCE [LARGE SCALE GENOMIC DNA]</scope>
    <source>
        <strain evidence="2">cv. Old Blush</strain>
    </source>
</reference>
<dbReference type="STRING" id="74649.A0A2P6RT07"/>
<dbReference type="Proteomes" id="UP000238479">
    <property type="component" value="Chromosome 2"/>
</dbReference>
<name>A0A2P6RT07_ROSCH</name>
<sequence>MIVSMWCAHLDSSLRPSIRQAVKVLNFHAAKPDLPMEMPPGKPDQGVEISGARLLKFQCRGGDDKKVWYLFRSVDYRTVFYANFC</sequence>